<comment type="caution">
    <text evidence="3">The sequence shown here is derived from an EMBL/GenBank/DDBJ whole genome shotgun (WGS) entry which is preliminary data.</text>
</comment>
<evidence type="ECO:0000256" key="2">
    <source>
        <dbReference type="ARBA" id="ARBA00022803"/>
    </source>
</evidence>
<dbReference type="OrthoDB" id="20872at2759"/>
<dbReference type="InParanoid" id="A0A1V8S8M0"/>
<reference evidence="4" key="1">
    <citation type="submission" date="2017-03" db="EMBL/GenBank/DDBJ databases">
        <title>Genomes of endolithic fungi from Antarctica.</title>
        <authorList>
            <person name="Coleine C."/>
            <person name="Masonjones S."/>
            <person name="Stajich J.E."/>
        </authorList>
    </citation>
    <scope>NUCLEOTIDE SEQUENCE [LARGE SCALE GENOMIC DNA]</scope>
    <source>
        <strain evidence="4">CCFEE 5527</strain>
    </source>
</reference>
<dbReference type="EMBL" id="NAJO01000092">
    <property type="protein sequence ID" value="OQN95496.1"/>
    <property type="molecule type" value="Genomic_DNA"/>
</dbReference>
<dbReference type="AlphaFoldDB" id="A0A1V8S8M0"/>
<dbReference type="Gene3D" id="1.25.40.10">
    <property type="entry name" value="Tetratricopeptide repeat domain"/>
    <property type="match status" value="2"/>
</dbReference>
<dbReference type="Pfam" id="PF13424">
    <property type="entry name" value="TPR_12"/>
    <property type="match status" value="2"/>
</dbReference>
<name>A0A1V8S8M0_9PEZI</name>
<dbReference type="SUPFAM" id="SSF48452">
    <property type="entry name" value="TPR-like"/>
    <property type="match status" value="2"/>
</dbReference>
<dbReference type="STRING" id="1507870.A0A1V8S8M0"/>
<organism evidence="3 4">
    <name type="scientific">Cryoendolithus antarcticus</name>
    <dbReference type="NCBI Taxonomy" id="1507870"/>
    <lineage>
        <taxon>Eukaryota</taxon>
        <taxon>Fungi</taxon>
        <taxon>Dikarya</taxon>
        <taxon>Ascomycota</taxon>
        <taxon>Pezizomycotina</taxon>
        <taxon>Dothideomycetes</taxon>
        <taxon>Dothideomycetidae</taxon>
        <taxon>Cladosporiales</taxon>
        <taxon>Cladosporiaceae</taxon>
        <taxon>Cryoendolithus</taxon>
    </lineage>
</organism>
<proteinExistence type="predicted"/>
<evidence type="ECO:0008006" key="5">
    <source>
        <dbReference type="Google" id="ProtNLM"/>
    </source>
</evidence>
<dbReference type="PANTHER" id="PTHR45641:SF19">
    <property type="entry name" value="NEPHROCYSTIN-3"/>
    <property type="match status" value="1"/>
</dbReference>
<dbReference type="InterPro" id="IPR011990">
    <property type="entry name" value="TPR-like_helical_dom_sf"/>
</dbReference>
<keyword evidence="1" id="KW-0677">Repeat</keyword>
<evidence type="ECO:0000313" key="4">
    <source>
        <dbReference type="Proteomes" id="UP000192596"/>
    </source>
</evidence>
<keyword evidence="2" id="KW-0802">TPR repeat</keyword>
<evidence type="ECO:0000313" key="3">
    <source>
        <dbReference type="EMBL" id="OQN95496.1"/>
    </source>
</evidence>
<protein>
    <recommendedName>
        <fullName evidence="5">MalT-like TPR region domain-containing protein</fullName>
    </recommendedName>
</protein>
<sequence length="585" mass="65536">MSEDEGVTLLLQGIGIDDQRNRASLHDLAEATVTRLGGLPLAIAIAAARVRSQGRDGGFAAAIDQYNEDFDLNKDILLKIDAFRGLRNNQQTVWTVWNTAFMAIADEGRDYGLWPLKMLTFLAFFSRTGVGRDFFQYASLGLAEMHGWFPQPEVLPDWLTSLVAVRSGEWDDFSYRQSVTALADFHLIQRRTNSGHRDDEVLTMHDLIHWRALFESDHDLMWAKWYTILVGAASYHLARRPPTHDSSEAYARLILHMPSTRDTTRCLKSIQPTHRARVLHDMGSVFFDQEQYLAASKFYTRACEIAASAPGMLLDPETISYLESLAVTQTQLHRADDALKCYVQIVRAYTHIYGEDDKRTLIARMARADMMRSENDIEGAAEERGHILQSLTRIFGVQDNDTILALVKLAESLLDLGRYEFAAECSEKAVMQMEALVGPDHPKTLHGMSVLSLSYQALNQLEASQALEERVLASKQLRSGTEDRQGVLASKRRLASIHMLQSNFDEAVILSAEVDDKASSAFGPQHMFTACAARDYGLALRAVGRADDAHAKLIEARELLQQMDDPQGILGEVDSALEQFQQAIQ</sequence>
<dbReference type="InterPro" id="IPR019734">
    <property type="entry name" value="TPR_rpt"/>
</dbReference>
<keyword evidence="4" id="KW-1185">Reference proteome</keyword>
<gene>
    <name evidence="3" type="ORF">B0A48_18368</name>
</gene>
<dbReference type="SMART" id="SM00028">
    <property type="entry name" value="TPR"/>
    <property type="match status" value="3"/>
</dbReference>
<accession>A0A1V8S8M0</accession>
<dbReference type="Proteomes" id="UP000192596">
    <property type="component" value="Unassembled WGS sequence"/>
</dbReference>
<dbReference type="PANTHER" id="PTHR45641">
    <property type="entry name" value="TETRATRICOPEPTIDE REPEAT PROTEIN (AFU_ORTHOLOGUE AFUA_6G03870)"/>
    <property type="match status" value="1"/>
</dbReference>
<evidence type="ECO:0000256" key="1">
    <source>
        <dbReference type="ARBA" id="ARBA00022737"/>
    </source>
</evidence>